<evidence type="ECO:0000256" key="1">
    <source>
        <dbReference type="SAM" id="MobiDB-lite"/>
    </source>
</evidence>
<gene>
    <name evidence="2" type="ORF">JZ751_006262</name>
</gene>
<keyword evidence="3" id="KW-1185">Reference proteome</keyword>
<feature type="compositionally biased region" description="Basic and acidic residues" evidence="1">
    <location>
        <begin position="22"/>
        <end position="32"/>
    </location>
</feature>
<evidence type="ECO:0000313" key="3">
    <source>
        <dbReference type="Proteomes" id="UP000824540"/>
    </source>
</evidence>
<evidence type="ECO:0000313" key="2">
    <source>
        <dbReference type="EMBL" id="KAG9334940.1"/>
    </source>
</evidence>
<accession>A0A8T2N6A5</accession>
<name>A0A8T2N6A5_9TELE</name>
<dbReference type="AlphaFoldDB" id="A0A8T2N6A5"/>
<organism evidence="2 3">
    <name type="scientific">Albula glossodonta</name>
    <name type="common">roundjaw bonefish</name>
    <dbReference type="NCBI Taxonomy" id="121402"/>
    <lineage>
        <taxon>Eukaryota</taxon>
        <taxon>Metazoa</taxon>
        <taxon>Chordata</taxon>
        <taxon>Craniata</taxon>
        <taxon>Vertebrata</taxon>
        <taxon>Euteleostomi</taxon>
        <taxon>Actinopterygii</taxon>
        <taxon>Neopterygii</taxon>
        <taxon>Teleostei</taxon>
        <taxon>Albuliformes</taxon>
        <taxon>Albulidae</taxon>
        <taxon>Albula</taxon>
    </lineage>
</organism>
<proteinExistence type="predicted"/>
<comment type="caution">
    <text evidence="2">The sequence shown here is derived from an EMBL/GenBank/DDBJ whole genome shotgun (WGS) entry which is preliminary data.</text>
</comment>
<feature type="region of interest" description="Disordered" evidence="1">
    <location>
        <begin position="1"/>
        <end position="42"/>
    </location>
</feature>
<protein>
    <submittedName>
        <fullName evidence="2">Uncharacterized protein</fullName>
    </submittedName>
</protein>
<dbReference type="EMBL" id="JAFBMS010000133">
    <property type="protein sequence ID" value="KAG9334940.1"/>
    <property type="molecule type" value="Genomic_DNA"/>
</dbReference>
<dbReference type="Proteomes" id="UP000824540">
    <property type="component" value="Unassembled WGS sequence"/>
</dbReference>
<reference evidence="2" key="1">
    <citation type="thesis" date="2021" institute="BYU ScholarsArchive" country="Provo, UT, USA">
        <title>Applications of and Algorithms for Genome Assembly and Genomic Analyses with an Emphasis on Marine Teleosts.</title>
        <authorList>
            <person name="Pickett B.D."/>
        </authorList>
    </citation>
    <scope>NUCLEOTIDE SEQUENCE</scope>
    <source>
        <strain evidence="2">HI-2016</strain>
    </source>
</reference>
<sequence>MEGRGLGRDASSGSGQEAPLLMRERRAERDLHTYSCSPPAGTDTERKIFLFPALWPQSNTTPPAAVG</sequence>